<protein>
    <submittedName>
        <fullName evidence="7">Putative peptidoglycan glycosyltransferase FtsW</fullName>
        <ecNumber evidence="7">2.4.1.129</ecNumber>
    </submittedName>
</protein>
<evidence type="ECO:0000256" key="3">
    <source>
        <dbReference type="ARBA" id="ARBA00022960"/>
    </source>
</evidence>
<dbReference type="GO" id="GO:0008360">
    <property type="term" value="P:regulation of cell shape"/>
    <property type="evidence" value="ECO:0007669"/>
    <property type="project" value="UniProtKB-KW"/>
</dbReference>
<gene>
    <name evidence="7" type="primary">ftsW_31</name>
    <name evidence="7" type="ORF">SDC9_69084</name>
</gene>
<evidence type="ECO:0000313" key="7">
    <source>
        <dbReference type="EMBL" id="MPM22627.1"/>
    </source>
</evidence>
<dbReference type="EC" id="2.4.1.129" evidence="7"/>
<dbReference type="InterPro" id="IPR001182">
    <property type="entry name" value="FtsW/RodA"/>
</dbReference>
<evidence type="ECO:0000256" key="1">
    <source>
        <dbReference type="ARBA" id="ARBA00004141"/>
    </source>
</evidence>
<keyword evidence="7" id="KW-0328">Glycosyltransferase</keyword>
<dbReference type="AlphaFoldDB" id="A0A644Y3B0"/>
<evidence type="ECO:0000256" key="4">
    <source>
        <dbReference type="ARBA" id="ARBA00022989"/>
    </source>
</evidence>
<dbReference type="GO" id="GO:0032153">
    <property type="term" value="C:cell division site"/>
    <property type="evidence" value="ECO:0007669"/>
    <property type="project" value="TreeGrafter"/>
</dbReference>
<evidence type="ECO:0000256" key="6">
    <source>
        <dbReference type="SAM" id="Phobius"/>
    </source>
</evidence>
<dbReference type="Pfam" id="PF01098">
    <property type="entry name" value="FTSW_RODA_SPOVE"/>
    <property type="match status" value="1"/>
</dbReference>
<keyword evidence="3" id="KW-0133">Cell shape</keyword>
<keyword evidence="4 6" id="KW-1133">Transmembrane helix</keyword>
<evidence type="ECO:0000256" key="2">
    <source>
        <dbReference type="ARBA" id="ARBA00022692"/>
    </source>
</evidence>
<organism evidence="7">
    <name type="scientific">bioreactor metagenome</name>
    <dbReference type="NCBI Taxonomy" id="1076179"/>
    <lineage>
        <taxon>unclassified sequences</taxon>
        <taxon>metagenomes</taxon>
        <taxon>ecological metagenomes</taxon>
    </lineage>
</organism>
<dbReference type="PANTHER" id="PTHR30474">
    <property type="entry name" value="CELL CYCLE PROTEIN"/>
    <property type="match status" value="1"/>
</dbReference>
<proteinExistence type="predicted"/>
<dbReference type="PANTHER" id="PTHR30474:SF1">
    <property type="entry name" value="PEPTIDOGLYCAN GLYCOSYLTRANSFERASE MRDB"/>
    <property type="match status" value="1"/>
</dbReference>
<dbReference type="GO" id="GO:0016757">
    <property type="term" value="F:glycosyltransferase activity"/>
    <property type="evidence" value="ECO:0007669"/>
    <property type="project" value="UniProtKB-KW"/>
</dbReference>
<sequence>MYLQPKKIVESASAFGNGFNMEPKLIPNLHTDFIFTYIVYTFGWVAAAVLITLIVAFILKIINVAKTTKNPYGKLIVSGFIAILTTEFLLNIGMNFGIAPIMGISLPFMSFGGSQLLINMTIVGLILSVYRRKDITHNMAKKEAV</sequence>
<dbReference type="GO" id="GO:0015648">
    <property type="term" value="F:lipid-linked peptidoglycan transporter activity"/>
    <property type="evidence" value="ECO:0007669"/>
    <property type="project" value="TreeGrafter"/>
</dbReference>
<reference evidence="7" key="1">
    <citation type="submission" date="2019-08" db="EMBL/GenBank/DDBJ databases">
        <authorList>
            <person name="Kucharzyk K."/>
            <person name="Murdoch R.W."/>
            <person name="Higgins S."/>
            <person name="Loffler F."/>
        </authorList>
    </citation>
    <scope>NUCLEOTIDE SEQUENCE</scope>
</reference>
<comment type="caution">
    <text evidence="7">The sequence shown here is derived from an EMBL/GenBank/DDBJ whole genome shotgun (WGS) entry which is preliminary data.</text>
</comment>
<name>A0A644Y3B0_9ZZZZ</name>
<keyword evidence="7" id="KW-0808">Transferase</keyword>
<dbReference type="GO" id="GO:0005886">
    <property type="term" value="C:plasma membrane"/>
    <property type="evidence" value="ECO:0007669"/>
    <property type="project" value="TreeGrafter"/>
</dbReference>
<keyword evidence="5 6" id="KW-0472">Membrane</keyword>
<keyword evidence="2 6" id="KW-0812">Transmembrane</keyword>
<dbReference type="EMBL" id="VSSQ01003850">
    <property type="protein sequence ID" value="MPM22627.1"/>
    <property type="molecule type" value="Genomic_DNA"/>
</dbReference>
<accession>A0A644Y3B0</accession>
<evidence type="ECO:0000256" key="5">
    <source>
        <dbReference type="ARBA" id="ARBA00023136"/>
    </source>
</evidence>
<comment type="subcellular location">
    <subcellularLocation>
        <location evidence="1">Membrane</location>
        <topology evidence="1">Multi-pass membrane protein</topology>
    </subcellularLocation>
</comment>
<feature type="transmembrane region" description="Helical" evidence="6">
    <location>
        <begin position="80"/>
        <end position="102"/>
    </location>
</feature>
<feature type="transmembrane region" description="Helical" evidence="6">
    <location>
        <begin position="108"/>
        <end position="130"/>
    </location>
</feature>
<feature type="transmembrane region" description="Helical" evidence="6">
    <location>
        <begin position="34"/>
        <end position="59"/>
    </location>
</feature>
<dbReference type="GO" id="GO:0051301">
    <property type="term" value="P:cell division"/>
    <property type="evidence" value="ECO:0007669"/>
    <property type="project" value="InterPro"/>
</dbReference>